<dbReference type="AlphaFoldDB" id="A0A4Z1FRP8"/>
<accession>A0A4Z1FRP8</accession>
<dbReference type="SUPFAM" id="SSF57701">
    <property type="entry name" value="Zn2/Cys6 DNA-binding domain"/>
    <property type="match status" value="1"/>
</dbReference>
<dbReference type="EMBL" id="PQXI01000077">
    <property type="protein sequence ID" value="TGO25562.1"/>
    <property type="molecule type" value="Genomic_DNA"/>
</dbReference>
<reference evidence="2 3" key="1">
    <citation type="submission" date="2017-12" db="EMBL/GenBank/DDBJ databases">
        <title>Comparative genomics of Botrytis spp.</title>
        <authorList>
            <person name="Valero-Jimenez C.A."/>
            <person name="Tapia P."/>
            <person name="Veloso J."/>
            <person name="Silva-Moreno E."/>
            <person name="Staats M."/>
            <person name="Valdes J.H."/>
            <person name="Van Kan J.A.L."/>
        </authorList>
    </citation>
    <scope>NUCLEOTIDE SEQUENCE [LARGE SCALE GENOMIC DNA]</scope>
    <source>
        <strain evidence="2 3">Bp0003</strain>
    </source>
</reference>
<comment type="caution">
    <text evidence="2">The sequence shown here is derived from an EMBL/GenBank/DDBJ whole genome shotgun (WGS) entry which is preliminary data.</text>
</comment>
<evidence type="ECO:0008006" key="4">
    <source>
        <dbReference type="Google" id="ProtNLM"/>
    </source>
</evidence>
<evidence type="ECO:0000313" key="2">
    <source>
        <dbReference type="EMBL" id="TGO25562.1"/>
    </source>
</evidence>
<dbReference type="GO" id="GO:0000981">
    <property type="term" value="F:DNA-binding transcription factor activity, RNA polymerase II-specific"/>
    <property type="evidence" value="ECO:0007669"/>
    <property type="project" value="InterPro"/>
</dbReference>
<dbReference type="InterPro" id="IPR036864">
    <property type="entry name" value="Zn2-C6_fun-type_DNA-bd_sf"/>
</dbReference>
<evidence type="ECO:0000313" key="3">
    <source>
        <dbReference type="Proteomes" id="UP000297910"/>
    </source>
</evidence>
<keyword evidence="3" id="KW-1185">Reference proteome</keyword>
<evidence type="ECO:0000256" key="1">
    <source>
        <dbReference type="SAM" id="MobiDB-lite"/>
    </source>
</evidence>
<dbReference type="GO" id="GO:0008270">
    <property type="term" value="F:zinc ion binding"/>
    <property type="evidence" value="ECO:0007669"/>
    <property type="project" value="InterPro"/>
</dbReference>
<gene>
    <name evidence="2" type="ORF">BPAE_0077g00080</name>
</gene>
<organism evidence="2 3">
    <name type="scientific">Botrytis paeoniae</name>
    <dbReference type="NCBI Taxonomy" id="278948"/>
    <lineage>
        <taxon>Eukaryota</taxon>
        <taxon>Fungi</taxon>
        <taxon>Dikarya</taxon>
        <taxon>Ascomycota</taxon>
        <taxon>Pezizomycotina</taxon>
        <taxon>Leotiomycetes</taxon>
        <taxon>Helotiales</taxon>
        <taxon>Sclerotiniaceae</taxon>
        <taxon>Botrytis</taxon>
    </lineage>
</organism>
<proteinExistence type="predicted"/>
<name>A0A4Z1FRP8_9HELO</name>
<dbReference type="Proteomes" id="UP000297910">
    <property type="component" value="Unassembled WGS sequence"/>
</dbReference>
<dbReference type="Gene3D" id="4.10.240.10">
    <property type="entry name" value="Zn(2)-C6 fungal-type DNA-binding domain"/>
    <property type="match status" value="1"/>
</dbReference>
<feature type="region of interest" description="Disordered" evidence="1">
    <location>
        <begin position="210"/>
        <end position="233"/>
    </location>
</feature>
<sequence length="287" mass="32996">MGRTKSIPIDVRNLNGINEARIISSTNFIGTNAQEDRAIRCIREAPFVTFSNSGTINDIYEVHRKAQASDCINFRTKWTSQALLREEESWIAHQYADGVPGNKQMMKDIAQEDRVRAQQEEIIRKYVEPSKKFIPRPNRITDKTRRRPKQLELPPVVDGINWLADRLKERTVNDQISFLSHWQNDSYQCAESRGRVRNLSTEYAFEAPMEDLDDDEPYSSGGSDYHLASSPKQRTPATSHRACINCYEWHHGCDRSLPSCSSCSAIHAYCAYPNVTSRVSPKKRKKW</sequence>
<protein>
    <recommendedName>
        <fullName evidence="4">Zn(2)-C6 fungal-type domain-containing protein</fullName>
    </recommendedName>
</protein>